<feature type="region of interest" description="Disordered" evidence="7">
    <location>
        <begin position="719"/>
        <end position="771"/>
    </location>
</feature>
<dbReference type="GO" id="GO:0004806">
    <property type="term" value="F:triacylglycerol lipase activity"/>
    <property type="evidence" value="ECO:0007669"/>
    <property type="project" value="InterPro"/>
</dbReference>
<dbReference type="GO" id="GO:0016020">
    <property type="term" value="C:membrane"/>
    <property type="evidence" value="ECO:0007669"/>
    <property type="project" value="UniProtKB-SubCell"/>
</dbReference>
<evidence type="ECO:0000256" key="4">
    <source>
        <dbReference type="ARBA" id="ARBA00023098"/>
    </source>
</evidence>
<protein>
    <recommendedName>
        <fullName evidence="6">Patatin-like phospholipase domain-containing protein</fullName>
        <ecNumber evidence="6">3.1.1.-</ecNumber>
    </recommendedName>
</protein>
<gene>
    <name evidence="9" type="primary">SPOSA6832_01727</name>
</gene>
<feature type="compositionally biased region" description="Basic and acidic residues" evidence="7">
    <location>
        <begin position="35"/>
        <end position="53"/>
    </location>
</feature>
<dbReference type="CDD" id="cd07232">
    <property type="entry name" value="Pat_PLPL"/>
    <property type="match status" value="1"/>
</dbReference>
<dbReference type="InterPro" id="IPR002641">
    <property type="entry name" value="PNPLA_dom"/>
</dbReference>
<feature type="compositionally biased region" description="Low complexity" evidence="7">
    <location>
        <begin position="724"/>
        <end position="737"/>
    </location>
</feature>
<comment type="caution">
    <text evidence="5">Lacks conserved residue(s) required for the propagation of feature annotation.</text>
</comment>
<dbReference type="SUPFAM" id="SSF52151">
    <property type="entry name" value="FabD/lysophospholipase-like"/>
    <property type="match status" value="1"/>
</dbReference>
<feature type="transmembrane region" description="Helical" evidence="6">
    <location>
        <begin position="117"/>
        <end position="134"/>
    </location>
</feature>
<evidence type="ECO:0000256" key="6">
    <source>
        <dbReference type="RuleBase" id="RU362055"/>
    </source>
</evidence>
<keyword evidence="3 5" id="KW-0442">Lipid degradation</keyword>
<dbReference type="Pfam" id="PF01734">
    <property type="entry name" value="Patatin"/>
    <property type="match status" value="1"/>
</dbReference>
<feature type="domain" description="PNPLA" evidence="8">
    <location>
        <begin position="291"/>
        <end position="482"/>
    </location>
</feature>
<dbReference type="PANTHER" id="PTHR14226">
    <property type="entry name" value="NEUROPATHY TARGET ESTERASE/SWISS CHEESE D.MELANOGASTER"/>
    <property type="match status" value="1"/>
</dbReference>
<organism evidence="9 10">
    <name type="scientific">Sporidiobolus salmonicolor</name>
    <name type="common">Yeast-like fungus</name>
    <name type="synonym">Sporobolomyces salmonicolor</name>
    <dbReference type="NCBI Taxonomy" id="5005"/>
    <lineage>
        <taxon>Eukaryota</taxon>
        <taxon>Fungi</taxon>
        <taxon>Dikarya</taxon>
        <taxon>Basidiomycota</taxon>
        <taxon>Pucciniomycotina</taxon>
        <taxon>Microbotryomycetes</taxon>
        <taxon>Sporidiobolales</taxon>
        <taxon>Sporidiobolaceae</taxon>
        <taxon>Sporobolomyces</taxon>
    </lineage>
</organism>
<evidence type="ECO:0000256" key="2">
    <source>
        <dbReference type="ARBA" id="ARBA00022801"/>
    </source>
</evidence>
<dbReference type="EC" id="3.1.1.-" evidence="6"/>
<dbReference type="PANTHER" id="PTHR14226:SF66">
    <property type="entry name" value="TRIACYLGLYCEROL LIPASE PTL2"/>
    <property type="match status" value="1"/>
</dbReference>
<feature type="active site" description="Nucleophile" evidence="5">
    <location>
        <position position="324"/>
    </location>
</feature>
<comment type="similarity">
    <text evidence="1 6">Belongs to the PLPL family.</text>
</comment>
<keyword evidence="2 5" id="KW-0378">Hydrolase</keyword>
<feature type="region of interest" description="Disordered" evidence="7">
    <location>
        <begin position="638"/>
        <end position="680"/>
    </location>
</feature>
<accession>A0A0D6EJI1</accession>
<dbReference type="Pfam" id="PF11815">
    <property type="entry name" value="DUF3336"/>
    <property type="match status" value="1"/>
</dbReference>
<evidence type="ECO:0000256" key="1">
    <source>
        <dbReference type="ARBA" id="ARBA00006104"/>
    </source>
</evidence>
<evidence type="ECO:0000256" key="5">
    <source>
        <dbReference type="PROSITE-ProRule" id="PRU01161"/>
    </source>
</evidence>
<dbReference type="AlphaFoldDB" id="A0A0D6EJI1"/>
<dbReference type="GO" id="GO:0016042">
    <property type="term" value="P:lipid catabolic process"/>
    <property type="evidence" value="ECO:0007669"/>
    <property type="project" value="UniProtKB-UniRule"/>
</dbReference>
<evidence type="ECO:0000256" key="7">
    <source>
        <dbReference type="SAM" id="MobiDB-lite"/>
    </source>
</evidence>
<evidence type="ECO:0000256" key="3">
    <source>
        <dbReference type="ARBA" id="ARBA00022963"/>
    </source>
</evidence>
<comment type="subcellular location">
    <subcellularLocation>
        <location evidence="6">Membrane</location>
        <topology evidence="6">Single-pass membrane protein</topology>
    </subcellularLocation>
</comment>
<keyword evidence="4 5" id="KW-0443">Lipid metabolism</keyword>
<dbReference type="Proteomes" id="UP000243876">
    <property type="component" value="Unassembled WGS sequence"/>
</dbReference>
<proteinExistence type="inferred from homology"/>
<dbReference type="InterPro" id="IPR050301">
    <property type="entry name" value="NTE"/>
</dbReference>
<dbReference type="EMBL" id="CENE01000005">
    <property type="protein sequence ID" value="CEQ40142.1"/>
    <property type="molecule type" value="Genomic_DNA"/>
</dbReference>
<feature type="compositionally biased region" description="Low complexity" evidence="7">
    <location>
        <begin position="654"/>
        <end position="666"/>
    </location>
</feature>
<comment type="function">
    <text evidence="6">Lipid hydrolase.</text>
</comment>
<dbReference type="GO" id="GO:0006641">
    <property type="term" value="P:triglyceride metabolic process"/>
    <property type="evidence" value="ECO:0007669"/>
    <property type="project" value="UniProtKB-ARBA"/>
</dbReference>
<feature type="region of interest" description="Disordered" evidence="7">
    <location>
        <begin position="1"/>
        <end position="53"/>
    </location>
</feature>
<keyword evidence="10" id="KW-1185">Reference proteome</keyword>
<dbReference type="Gene3D" id="3.40.1090.10">
    <property type="entry name" value="Cytosolic phospholipase A2 catalytic domain"/>
    <property type="match status" value="2"/>
</dbReference>
<sequence>MEADLSQPPPPRSSASSPSNDDGSIPRRNAANRPTRKEAMSGQLDKTKDKWSEWSERATDMSCDWVVDDDMKVLAEALSDEPTDGLGGEPTEKIRAVSDFAPIKERVRRGPKRRRDILLIFTIIFLEFLTYLLVRQMVNIIEFFSSWHGQRGRLRLALRNSKTYEEWKQRALALDDYLHLSEWKKSAPNAYYDAPLVRRVLRTLRELREKEDAEGVCAVLHAVLRSNFAGTESFRLYSESYYGTKELVQEFVDEVTRSIGYIRTVPPSLLPLEDKADFFRSVAKNLGASALCLSGGASFGYYHFGVIRALLDQNLLPRVVTGTSAGAIVAAFACCRTDSEIAQLLTPALADRITACSDPFSVWIQRAWRTGARFDTVEWARRASFFTMGNMTFREAWERTGRVLNVSVIPYDTHSPTKLLNYLTAPDCVIYTAVIASAAVPGILNPVVLLTKDKNGKLHPWEFQGRHKDGSLRVDIPLHSLHLLYNVNFSLVSQVNPHIHLFNFAPRGAPGRPVAHRSGKGWRGGFLLSAAEQYLKIELMKNFRVIRDLELLPEFGGQNWSAVFLQKFEGSVTIWPKSRLKDWFRILTDPDRDELARMIRVGQGVTWPKIKMIENRLKIERQIDLGREDVRRALEGLQPPALVHRTSSDPHFPSSAAGSRSRTSGTPTQDSGEPDPEERGVTFDSAAAEQGQREGEHATPAKRRQAILARLGLKGVAGAGPGGVTVTADRGARARAAGPERGERRRGGPIRTVGNRPRTVGGRARMAQVRG</sequence>
<keyword evidence="6" id="KW-1133">Transmembrane helix</keyword>
<evidence type="ECO:0000313" key="9">
    <source>
        <dbReference type="EMBL" id="CEQ40142.1"/>
    </source>
</evidence>
<evidence type="ECO:0000313" key="10">
    <source>
        <dbReference type="Proteomes" id="UP000243876"/>
    </source>
</evidence>
<feature type="active site" description="Proton acceptor" evidence="5">
    <location>
        <position position="469"/>
    </location>
</feature>
<reference evidence="10" key="1">
    <citation type="submission" date="2015-02" db="EMBL/GenBank/DDBJ databases">
        <authorList>
            <person name="Gon?alves P."/>
        </authorList>
    </citation>
    <scope>NUCLEOTIDE SEQUENCE [LARGE SCALE GENOMIC DNA]</scope>
</reference>
<dbReference type="InterPro" id="IPR021771">
    <property type="entry name" value="Triacylglycerol_lipase_N"/>
</dbReference>
<keyword evidence="6" id="KW-0812">Transmembrane</keyword>
<feature type="short sequence motif" description="GXSXG" evidence="5">
    <location>
        <begin position="322"/>
        <end position="326"/>
    </location>
</feature>
<dbReference type="InterPro" id="IPR016035">
    <property type="entry name" value="Acyl_Trfase/lysoPLipase"/>
</dbReference>
<dbReference type="OrthoDB" id="15478at2759"/>
<evidence type="ECO:0000259" key="8">
    <source>
        <dbReference type="PROSITE" id="PS51635"/>
    </source>
</evidence>
<name>A0A0D6EJI1_SPOSA</name>
<keyword evidence="6" id="KW-0472">Membrane</keyword>
<dbReference type="PROSITE" id="PS51635">
    <property type="entry name" value="PNPLA"/>
    <property type="match status" value="1"/>
</dbReference>